<evidence type="ECO:0000256" key="6">
    <source>
        <dbReference type="ARBA" id="ARBA00035687"/>
    </source>
</evidence>
<comment type="similarity">
    <text evidence="1 7">Belongs to the bacterial ribosomal protein bL31 family. Type A subfamily.</text>
</comment>
<dbReference type="InterPro" id="IPR002150">
    <property type="entry name" value="Ribosomal_bL31"/>
</dbReference>
<name>A0A1G2HHL3_9BACT</name>
<dbReference type="GO" id="GO:0046872">
    <property type="term" value="F:metal ion binding"/>
    <property type="evidence" value="ECO:0007669"/>
    <property type="project" value="UniProtKB-KW"/>
</dbReference>
<dbReference type="STRING" id="1802163.A2932_01890"/>
<comment type="caution">
    <text evidence="9">The sequence shown here is derived from an EMBL/GenBank/DDBJ whole genome shotgun (WGS) entry which is preliminary data.</text>
</comment>
<dbReference type="InterPro" id="IPR027491">
    <property type="entry name" value="Ribosomal_bL31_A"/>
</dbReference>
<comment type="cofactor">
    <cofactor evidence="7">
        <name>Zn(2+)</name>
        <dbReference type="ChEBI" id="CHEBI:29105"/>
    </cofactor>
    <text evidence="7">Binds 1 zinc ion per subunit.</text>
</comment>
<organism evidence="9 10">
    <name type="scientific">Candidatus Spechtbacteria bacterium RIFCSPLOWO2_01_FULL_46_10</name>
    <dbReference type="NCBI Taxonomy" id="1802163"/>
    <lineage>
        <taxon>Bacteria</taxon>
        <taxon>Candidatus Spechtiibacteriota</taxon>
    </lineage>
</organism>
<evidence type="ECO:0000256" key="1">
    <source>
        <dbReference type="ARBA" id="ARBA00009296"/>
    </source>
</evidence>
<dbReference type="Pfam" id="PF01197">
    <property type="entry name" value="Ribosomal_L31"/>
    <property type="match status" value="1"/>
</dbReference>
<dbReference type="NCBIfam" id="TIGR00105">
    <property type="entry name" value="L31"/>
    <property type="match status" value="1"/>
</dbReference>
<dbReference type="SUPFAM" id="SSF143800">
    <property type="entry name" value="L28p-like"/>
    <property type="match status" value="1"/>
</dbReference>
<feature type="region of interest" description="Disordered" evidence="8">
    <location>
        <begin position="65"/>
        <end position="94"/>
    </location>
</feature>
<dbReference type="HAMAP" id="MF_00501">
    <property type="entry name" value="Ribosomal_bL31_1"/>
    <property type="match status" value="1"/>
</dbReference>
<dbReference type="GO" id="GO:0003735">
    <property type="term" value="F:structural constituent of ribosome"/>
    <property type="evidence" value="ECO:0007669"/>
    <property type="project" value="InterPro"/>
</dbReference>
<keyword evidence="4 7" id="KW-0689">Ribosomal protein</keyword>
<dbReference type="NCBIfam" id="NF000612">
    <property type="entry name" value="PRK00019.1"/>
    <property type="match status" value="1"/>
</dbReference>
<sequence length="94" mass="11019">MKKDIHPQYHTQATVKCACGNKFLIGSTRENTEIEICGKCHPFYTGDERANARGGRVERFKARMEKHTEMQKRTKPTKKPRIKKERKTQKKSKK</sequence>
<evidence type="ECO:0000313" key="10">
    <source>
        <dbReference type="Proteomes" id="UP000179153"/>
    </source>
</evidence>
<dbReference type="PRINTS" id="PR01249">
    <property type="entry name" value="RIBOSOMALL31"/>
</dbReference>
<keyword evidence="3 7" id="KW-0694">RNA-binding</keyword>
<feature type="binding site" evidence="7">
    <location>
        <position position="40"/>
    </location>
    <ligand>
        <name>Zn(2+)</name>
        <dbReference type="ChEBI" id="CHEBI:29105"/>
    </ligand>
</feature>
<evidence type="ECO:0000256" key="2">
    <source>
        <dbReference type="ARBA" id="ARBA00022730"/>
    </source>
</evidence>
<feature type="binding site" evidence="7">
    <location>
        <position position="19"/>
    </location>
    <ligand>
        <name>Zn(2+)</name>
        <dbReference type="ChEBI" id="CHEBI:29105"/>
    </ligand>
</feature>
<dbReference type="GO" id="GO:0005840">
    <property type="term" value="C:ribosome"/>
    <property type="evidence" value="ECO:0007669"/>
    <property type="project" value="UniProtKB-KW"/>
</dbReference>
<dbReference type="InterPro" id="IPR042105">
    <property type="entry name" value="Ribosomal_bL31_sf"/>
</dbReference>
<keyword evidence="5 7" id="KW-0687">Ribonucleoprotein</keyword>
<dbReference type="InterPro" id="IPR034704">
    <property type="entry name" value="Ribosomal_bL28/bL31-like_sf"/>
</dbReference>
<dbReference type="PROSITE" id="PS01143">
    <property type="entry name" value="RIBOSOMAL_L31"/>
    <property type="match status" value="1"/>
</dbReference>
<comment type="function">
    <text evidence="7">Binds the 23S rRNA.</text>
</comment>
<reference evidence="9 10" key="1">
    <citation type="journal article" date="2016" name="Nat. Commun.">
        <title>Thousands of microbial genomes shed light on interconnected biogeochemical processes in an aquifer system.</title>
        <authorList>
            <person name="Anantharaman K."/>
            <person name="Brown C.T."/>
            <person name="Hug L.A."/>
            <person name="Sharon I."/>
            <person name="Castelle C.J."/>
            <person name="Probst A.J."/>
            <person name="Thomas B.C."/>
            <person name="Singh A."/>
            <person name="Wilkins M.J."/>
            <person name="Karaoz U."/>
            <person name="Brodie E.L."/>
            <person name="Williams K.H."/>
            <person name="Hubbard S.S."/>
            <person name="Banfield J.F."/>
        </authorList>
    </citation>
    <scope>NUCLEOTIDE SEQUENCE [LARGE SCALE GENOMIC DNA]</scope>
</reference>
<accession>A0A1G2HHL3</accession>
<dbReference type="AlphaFoldDB" id="A0A1G2HHL3"/>
<feature type="binding site" evidence="7">
    <location>
        <position position="37"/>
    </location>
    <ligand>
        <name>Zn(2+)</name>
        <dbReference type="ChEBI" id="CHEBI:29105"/>
    </ligand>
</feature>
<dbReference type="GO" id="GO:0006412">
    <property type="term" value="P:translation"/>
    <property type="evidence" value="ECO:0007669"/>
    <property type="project" value="UniProtKB-UniRule"/>
</dbReference>
<evidence type="ECO:0000256" key="7">
    <source>
        <dbReference type="HAMAP-Rule" id="MF_00501"/>
    </source>
</evidence>
<feature type="binding site" evidence="7">
    <location>
        <position position="17"/>
    </location>
    <ligand>
        <name>Zn(2+)</name>
        <dbReference type="ChEBI" id="CHEBI:29105"/>
    </ligand>
</feature>
<dbReference type="GO" id="GO:1990904">
    <property type="term" value="C:ribonucleoprotein complex"/>
    <property type="evidence" value="ECO:0007669"/>
    <property type="project" value="UniProtKB-KW"/>
</dbReference>
<dbReference type="PANTHER" id="PTHR33280:SF1">
    <property type="entry name" value="LARGE RIBOSOMAL SUBUNIT PROTEIN BL31C"/>
    <property type="match status" value="1"/>
</dbReference>
<comment type="subunit">
    <text evidence="7">Part of the 50S ribosomal subunit.</text>
</comment>
<evidence type="ECO:0000256" key="4">
    <source>
        <dbReference type="ARBA" id="ARBA00022980"/>
    </source>
</evidence>
<dbReference type="GO" id="GO:0019843">
    <property type="term" value="F:rRNA binding"/>
    <property type="evidence" value="ECO:0007669"/>
    <property type="project" value="UniProtKB-KW"/>
</dbReference>
<feature type="compositionally biased region" description="Basic residues" evidence="8">
    <location>
        <begin position="73"/>
        <end position="94"/>
    </location>
</feature>
<protein>
    <recommendedName>
        <fullName evidence="6 7">Large ribosomal subunit protein bL31</fullName>
    </recommendedName>
</protein>
<evidence type="ECO:0000256" key="5">
    <source>
        <dbReference type="ARBA" id="ARBA00023274"/>
    </source>
</evidence>
<dbReference type="Proteomes" id="UP000179153">
    <property type="component" value="Unassembled WGS sequence"/>
</dbReference>
<keyword evidence="7" id="KW-0479">Metal-binding</keyword>
<dbReference type="Gene3D" id="4.10.830.30">
    <property type="entry name" value="Ribosomal protein L31"/>
    <property type="match status" value="1"/>
</dbReference>
<evidence type="ECO:0000256" key="3">
    <source>
        <dbReference type="ARBA" id="ARBA00022884"/>
    </source>
</evidence>
<proteinExistence type="inferred from homology"/>
<gene>
    <name evidence="7" type="primary">rpmE</name>
    <name evidence="9" type="ORF">A2932_01890</name>
</gene>
<keyword evidence="7" id="KW-0862">Zinc</keyword>
<dbReference type="PANTHER" id="PTHR33280">
    <property type="entry name" value="50S RIBOSOMAL PROTEIN L31, CHLOROPLASTIC"/>
    <property type="match status" value="1"/>
</dbReference>
<keyword evidence="2 7" id="KW-0699">rRNA-binding</keyword>
<evidence type="ECO:0000256" key="8">
    <source>
        <dbReference type="SAM" id="MobiDB-lite"/>
    </source>
</evidence>
<evidence type="ECO:0000313" key="9">
    <source>
        <dbReference type="EMBL" id="OGZ61943.1"/>
    </source>
</evidence>
<dbReference type="EMBL" id="MHOI01000006">
    <property type="protein sequence ID" value="OGZ61943.1"/>
    <property type="molecule type" value="Genomic_DNA"/>
</dbReference>